<organism evidence="14">
    <name type="scientific">Aiceona himalaica</name>
    <dbReference type="NCBI Taxonomy" id="1064607"/>
    <lineage>
        <taxon>Eukaryota</taxon>
        <taxon>Metazoa</taxon>
        <taxon>Ecdysozoa</taxon>
        <taxon>Arthropoda</taxon>
        <taxon>Hexapoda</taxon>
        <taxon>Insecta</taxon>
        <taxon>Pterygota</taxon>
        <taxon>Neoptera</taxon>
        <taxon>Paraneoptera</taxon>
        <taxon>Hemiptera</taxon>
        <taxon>Sternorrhyncha</taxon>
        <taxon>Aphidomorpha</taxon>
        <taxon>Aphidoidea</taxon>
        <taxon>Aphididae</taxon>
        <taxon>Aiceona</taxon>
    </lineage>
</organism>
<evidence type="ECO:0000256" key="12">
    <source>
        <dbReference type="RuleBase" id="RU003661"/>
    </source>
</evidence>
<dbReference type="GO" id="GO:0045259">
    <property type="term" value="C:proton-transporting ATP synthase complex"/>
    <property type="evidence" value="ECO:0007669"/>
    <property type="project" value="UniProtKB-KW"/>
</dbReference>
<evidence type="ECO:0000256" key="8">
    <source>
        <dbReference type="ARBA" id="ARBA00022989"/>
    </source>
</evidence>
<keyword evidence="4 12" id="KW-0813">Transport</keyword>
<protein>
    <recommendedName>
        <fullName evidence="12">ATP synthase complex subunit 8</fullName>
    </recommendedName>
</protein>
<keyword evidence="8 13" id="KW-1133">Transmembrane helix</keyword>
<comment type="similarity">
    <text evidence="2 12">Belongs to the ATPase protein 8 family.</text>
</comment>
<evidence type="ECO:0000256" key="3">
    <source>
        <dbReference type="ARBA" id="ARBA00011291"/>
    </source>
</evidence>
<dbReference type="InterPro" id="IPR001421">
    <property type="entry name" value="ATP8_metazoa"/>
</dbReference>
<dbReference type="Pfam" id="PF00895">
    <property type="entry name" value="ATP-synt_8"/>
    <property type="match status" value="1"/>
</dbReference>
<geneLocation type="mitochondrion" evidence="14"/>
<dbReference type="GO" id="GO:0031966">
    <property type="term" value="C:mitochondrial membrane"/>
    <property type="evidence" value="ECO:0007669"/>
    <property type="project" value="UniProtKB-SubCell"/>
</dbReference>
<evidence type="ECO:0000256" key="2">
    <source>
        <dbReference type="ARBA" id="ARBA00008892"/>
    </source>
</evidence>
<evidence type="ECO:0000256" key="6">
    <source>
        <dbReference type="ARBA" id="ARBA00022692"/>
    </source>
</evidence>
<feature type="transmembrane region" description="Helical" evidence="13">
    <location>
        <begin position="6"/>
        <end position="28"/>
    </location>
</feature>
<evidence type="ECO:0000256" key="1">
    <source>
        <dbReference type="ARBA" id="ARBA00004304"/>
    </source>
</evidence>
<evidence type="ECO:0000313" key="14">
    <source>
        <dbReference type="EMBL" id="AKM70252.1"/>
    </source>
</evidence>
<keyword evidence="7 12" id="KW-0375">Hydrogen ion transport</keyword>
<dbReference type="AlphaFoldDB" id="A0A1L1YMY2"/>
<name>A0A1L1YMY2_9HEMI</name>
<reference evidence="14" key="1">
    <citation type="submission" date="2015-01" db="EMBL/GenBank/DDBJ databases">
        <title>Mitochondrial genomes reveal the phylogenetics of aphids.</title>
        <authorList>
            <person name="Wang Y."/>
            <person name="Chen J."/>
            <person name="Jiang L.-Y."/>
            <person name="Qiao G.-X."/>
        </authorList>
    </citation>
    <scope>NUCLEOTIDE SEQUENCE</scope>
</reference>
<keyword evidence="5 12" id="KW-0138">CF(0)</keyword>
<accession>A0A1L1YMY2</accession>
<proteinExistence type="inferred from homology"/>
<evidence type="ECO:0000256" key="9">
    <source>
        <dbReference type="ARBA" id="ARBA00023065"/>
    </source>
</evidence>
<evidence type="ECO:0000256" key="13">
    <source>
        <dbReference type="SAM" id="Phobius"/>
    </source>
</evidence>
<evidence type="ECO:0000256" key="11">
    <source>
        <dbReference type="ARBA" id="ARBA00023136"/>
    </source>
</evidence>
<evidence type="ECO:0000256" key="7">
    <source>
        <dbReference type="ARBA" id="ARBA00022781"/>
    </source>
</evidence>
<gene>
    <name evidence="14" type="primary">atp8</name>
</gene>
<dbReference type="GO" id="GO:0015986">
    <property type="term" value="P:proton motive force-driven ATP synthesis"/>
    <property type="evidence" value="ECO:0007669"/>
    <property type="project" value="InterPro"/>
</dbReference>
<evidence type="ECO:0000256" key="5">
    <source>
        <dbReference type="ARBA" id="ARBA00022547"/>
    </source>
</evidence>
<evidence type="ECO:0000256" key="4">
    <source>
        <dbReference type="ARBA" id="ARBA00022448"/>
    </source>
</evidence>
<sequence length="49" mass="6228">MAPMNWMLLFLMFLLTFSILMNLNYFYFNKLMKKKNLKKFYKKNYNKFI</sequence>
<keyword evidence="9 12" id="KW-0406">Ion transport</keyword>
<dbReference type="GO" id="GO:0015078">
    <property type="term" value="F:proton transmembrane transporter activity"/>
    <property type="evidence" value="ECO:0007669"/>
    <property type="project" value="InterPro"/>
</dbReference>
<keyword evidence="11 13" id="KW-0472">Membrane</keyword>
<keyword evidence="10 12" id="KW-0496">Mitochondrion</keyword>
<keyword evidence="6 12" id="KW-0812">Transmembrane</keyword>
<dbReference type="EMBL" id="KP722590">
    <property type="protein sequence ID" value="AKM70252.1"/>
    <property type="molecule type" value="Genomic_DNA"/>
</dbReference>
<comment type="subcellular location">
    <subcellularLocation>
        <location evidence="1 12">Mitochondrion membrane</location>
        <topology evidence="1 12">Single-pass membrane protein</topology>
    </subcellularLocation>
</comment>
<evidence type="ECO:0000256" key="10">
    <source>
        <dbReference type="ARBA" id="ARBA00023128"/>
    </source>
</evidence>
<comment type="subunit">
    <text evidence="3">F-type ATPases have 2 components, CF(1) - the catalytic core - and CF(0) - the membrane proton channel.</text>
</comment>